<sequence length="384" mass="43108">MLSRDMADLRVFLAKRYEMDSQQNLHQRGRHEITLYDLNLTPSVAFIEDDKPTGMQLAEKAGFAPTPQITVLQWLKHGLEDIRPTETVNLPDGNSRFIVAESDGSSRFIIDGVRYDWPAPRIPVSVIRMLASVPANKEIFLVDPDRGELLQAEGTVLDLSLAGVENLVTKVPTWKLNVQGVVLTLNTPKVKVRQALELAGVDANQGWHIFLIVQGQDKREVTLDDEIDLTAPGIEKLRLTPKDVSNGEASAELLRQFRLLPNDEAYLDSTYPSWQAILENGRQWVILPQYALPSGYSEHFVSLAIEIPTTYPMQQIDMFYLFPAVAVLSGAMIPATEYREAIQGNSYQRWSRHRGGNSQWRPGIDNVMTHLALVESAVVKEVQP</sequence>
<gene>
    <name evidence="2" type="ORF">HFRIS_020055</name>
</gene>
<dbReference type="Proteomes" id="UP000006772">
    <property type="component" value="Unassembled WGS sequence"/>
</dbReference>
<dbReference type="AlphaFoldDB" id="A0AAI9IBC2"/>
<proteinExistence type="predicted"/>
<dbReference type="Pfam" id="PF14452">
    <property type="entry name" value="Multi_ubiq"/>
    <property type="match status" value="1"/>
</dbReference>
<reference evidence="2 3" key="1">
    <citation type="journal article" date="2013" name="Front. Microbiol.">
        <title>The genome of the endophytic bacterium H. frisingense GSF30(T) identifies diverse strategies in the Herbaspirillum genus to interact with plants.</title>
        <authorList>
            <person name="Straub D."/>
            <person name="Rothballer M."/>
            <person name="Hartmann A."/>
            <person name="Ludewig U."/>
        </authorList>
    </citation>
    <scope>NUCLEOTIDE SEQUENCE [LARGE SCALE GENOMIC DNA]</scope>
    <source>
        <strain evidence="2 3">GSF30</strain>
    </source>
</reference>
<evidence type="ECO:0000313" key="2">
    <source>
        <dbReference type="EMBL" id="EOA02941.1"/>
    </source>
</evidence>
<dbReference type="InterPro" id="IPR027802">
    <property type="entry name" value="Multi-ubiquitin_dom"/>
</dbReference>
<dbReference type="InterPro" id="IPR025701">
    <property type="entry name" value="UBQ-conjugat_E2_E"/>
</dbReference>
<accession>A0AAI9IBC2</accession>
<feature type="domain" description="Multi-ubiquitin" evidence="1">
    <location>
        <begin position="47"/>
        <end position="100"/>
    </location>
</feature>
<comment type="caution">
    <text evidence="2">The sequence shown here is derived from an EMBL/GenBank/DDBJ whole genome shotgun (WGS) entry which is preliminary data.</text>
</comment>
<evidence type="ECO:0000313" key="3">
    <source>
        <dbReference type="Proteomes" id="UP000006772"/>
    </source>
</evidence>
<dbReference type="Pfam" id="PF14462">
    <property type="entry name" value="Prok-E2_E"/>
    <property type="match status" value="1"/>
</dbReference>
<evidence type="ECO:0000259" key="1">
    <source>
        <dbReference type="Pfam" id="PF14452"/>
    </source>
</evidence>
<organism evidence="2 3">
    <name type="scientific">Herbaspirillum frisingense GSF30</name>
    <dbReference type="NCBI Taxonomy" id="864073"/>
    <lineage>
        <taxon>Bacteria</taxon>
        <taxon>Pseudomonadati</taxon>
        <taxon>Pseudomonadota</taxon>
        <taxon>Betaproteobacteria</taxon>
        <taxon>Burkholderiales</taxon>
        <taxon>Oxalobacteraceae</taxon>
        <taxon>Herbaspirillum</taxon>
    </lineage>
</organism>
<dbReference type="EMBL" id="AEEC02000036">
    <property type="protein sequence ID" value="EOA02941.1"/>
    <property type="molecule type" value="Genomic_DNA"/>
</dbReference>
<name>A0AAI9IBC2_9BURK</name>
<protein>
    <recommendedName>
        <fullName evidence="1">Multi-ubiquitin domain-containing protein</fullName>
    </recommendedName>
</protein>